<dbReference type="InterPro" id="IPR050131">
    <property type="entry name" value="Peptidase_S8_subtilisin-like"/>
</dbReference>
<dbReference type="SUPFAM" id="SSF49265">
    <property type="entry name" value="Fibronectin type III"/>
    <property type="match status" value="1"/>
</dbReference>
<evidence type="ECO:0000256" key="6">
    <source>
        <dbReference type="SAM" id="MobiDB-lite"/>
    </source>
</evidence>
<reference evidence="8" key="2">
    <citation type="journal article" date="2021" name="Microbiome">
        <title>Successional dynamics and alternative stable states in a saline activated sludge microbial community over 9 years.</title>
        <authorList>
            <person name="Wang Y."/>
            <person name="Ye J."/>
            <person name="Ju F."/>
            <person name="Liu L."/>
            <person name="Boyd J.A."/>
            <person name="Deng Y."/>
            <person name="Parks D.H."/>
            <person name="Jiang X."/>
            <person name="Yin X."/>
            <person name="Woodcroft B.J."/>
            <person name="Tyson G.W."/>
            <person name="Hugenholtz P."/>
            <person name="Polz M.F."/>
            <person name="Zhang T."/>
        </authorList>
    </citation>
    <scope>NUCLEOTIDE SEQUENCE</scope>
    <source>
        <strain evidence="8">HKST-UBA02</strain>
    </source>
</reference>
<evidence type="ECO:0000256" key="3">
    <source>
        <dbReference type="ARBA" id="ARBA00022801"/>
    </source>
</evidence>
<dbReference type="PROSITE" id="PS00138">
    <property type="entry name" value="SUBTILASE_SER"/>
    <property type="match status" value="1"/>
</dbReference>
<feature type="region of interest" description="Disordered" evidence="6">
    <location>
        <begin position="58"/>
        <end position="84"/>
    </location>
</feature>
<keyword evidence="2" id="KW-0645">Protease</keyword>
<comment type="similarity">
    <text evidence="1 5">Belongs to the peptidase S8 family.</text>
</comment>
<sequence length="388" mass="41417">WDAIDLCEAAGIVNVIAVDNSGPSPGSVHSPESRATSPYENFSVGRVSTDEAEVTVYRTSGRGPSPCDGTSIKPELAGPGTRVPGVGSRDNFDIVWSGTSFAAPHVSGVVALLRQLDPSLTVREIKHALMVTAQDLGDPGEDNDTGWGLVDADAAATWVERNISPSPPPYVALGAEDEASVALLRWAPPRYLGRGEVPDLVGYRIYRAADGDPFEETPTFEVGPFPTELWDRTAASVQNYVVTAMYDDGSESEPTSPVRIQVATTEPPDRPGALEDGDRARLVVVPNPFSNETEIRLTGVPDASQYLEIWSADGRRIRVLRVEGATSESQDAGRTPIAGTQGVQTFRWDGTDHRGRSVAAGVYFGRLSGAHAADQGDGPDPVRILRLD</sequence>
<evidence type="ECO:0000256" key="4">
    <source>
        <dbReference type="ARBA" id="ARBA00022825"/>
    </source>
</evidence>
<evidence type="ECO:0000259" key="7">
    <source>
        <dbReference type="Pfam" id="PF00082"/>
    </source>
</evidence>
<feature type="domain" description="Peptidase S8/S53" evidence="7">
    <location>
        <begin position="8"/>
        <end position="148"/>
    </location>
</feature>
<dbReference type="Pfam" id="PF00082">
    <property type="entry name" value="Peptidase_S8"/>
    <property type="match status" value="1"/>
</dbReference>
<name>A0A956SFA3_UNCEI</name>
<dbReference type="GO" id="GO:0004252">
    <property type="term" value="F:serine-type endopeptidase activity"/>
    <property type="evidence" value="ECO:0007669"/>
    <property type="project" value="InterPro"/>
</dbReference>
<evidence type="ECO:0000256" key="5">
    <source>
        <dbReference type="PROSITE-ProRule" id="PRU01240"/>
    </source>
</evidence>
<dbReference type="PROSITE" id="PS51892">
    <property type="entry name" value="SUBTILASE"/>
    <property type="match status" value="1"/>
</dbReference>
<dbReference type="PANTHER" id="PTHR43806">
    <property type="entry name" value="PEPTIDASE S8"/>
    <property type="match status" value="1"/>
</dbReference>
<accession>A0A956SFA3</accession>
<dbReference type="SUPFAM" id="SSF52743">
    <property type="entry name" value="Subtilisin-like"/>
    <property type="match status" value="1"/>
</dbReference>
<organism evidence="8 9">
    <name type="scientific">Eiseniibacteriota bacterium</name>
    <dbReference type="NCBI Taxonomy" id="2212470"/>
    <lineage>
        <taxon>Bacteria</taxon>
        <taxon>Candidatus Eiseniibacteriota</taxon>
    </lineage>
</organism>
<evidence type="ECO:0000313" key="8">
    <source>
        <dbReference type="EMBL" id="MCA9758241.1"/>
    </source>
</evidence>
<proteinExistence type="inferred from homology"/>
<evidence type="ECO:0000256" key="2">
    <source>
        <dbReference type="ARBA" id="ARBA00022670"/>
    </source>
</evidence>
<dbReference type="Proteomes" id="UP000739538">
    <property type="component" value="Unassembled WGS sequence"/>
</dbReference>
<dbReference type="InterPro" id="IPR036116">
    <property type="entry name" value="FN3_sf"/>
</dbReference>
<feature type="region of interest" description="Disordered" evidence="6">
    <location>
        <begin position="20"/>
        <end position="39"/>
    </location>
</feature>
<protein>
    <submittedName>
        <fullName evidence="8">S8 family serine peptidase</fullName>
    </submittedName>
</protein>
<comment type="caution">
    <text evidence="8">The sequence shown here is derived from an EMBL/GenBank/DDBJ whole genome shotgun (WGS) entry which is preliminary data.</text>
</comment>
<gene>
    <name evidence="8" type="ORF">KDA27_20775</name>
</gene>
<comment type="caution">
    <text evidence="5">Lacks conserved residue(s) required for the propagation of feature annotation.</text>
</comment>
<dbReference type="InterPro" id="IPR023828">
    <property type="entry name" value="Peptidase_S8_Ser-AS"/>
</dbReference>
<dbReference type="InterPro" id="IPR000209">
    <property type="entry name" value="Peptidase_S8/S53_dom"/>
</dbReference>
<dbReference type="PANTHER" id="PTHR43806:SF11">
    <property type="entry name" value="CEREVISIN-RELATED"/>
    <property type="match status" value="1"/>
</dbReference>
<dbReference type="InterPro" id="IPR036852">
    <property type="entry name" value="Peptidase_S8/S53_dom_sf"/>
</dbReference>
<dbReference type="EMBL" id="JAGQHS010000154">
    <property type="protein sequence ID" value="MCA9758241.1"/>
    <property type="molecule type" value="Genomic_DNA"/>
</dbReference>
<evidence type="ECO:0000313" key="9">
    <source>
        <dbReference type="Proteomes" id="UP000739538"/>
    </source>
</evidence>
<keyword evidence="3" id="KW-0378">Hydrolase</keyword>
<dbReference type="Gene3D" id="2.60.40.4070">
    <property type="match status" value="1"/>
</dbReference>
<dbReference type="Gene3D" id="3.40.50.200">
    <property type="entry name" value="Peptidase S8/S53 domain"/>
    <property type="match status" value="1"/>
</dbReference>
<reference evidence="8" key="1">
    <citation type="submission" date="2020-04" db="EMBL/GenBank/DDBJ databases">
        <authorList>
            <person name="Zhang T."/>
        </authorList>
    </citation>
    <scope>NUCLEOTIDE SEQUENCE</scope>
    <source>
        <strain evidence="8">HKST-UBA02</strain>
    </source>
</reference>
<feature type="non-terminal residue" evidence="8">
    <location>
        <position position="1"/>
    </location>
</feature>
<evidence type="ECO:0000256" key="1">
    <source>
        <dbReference type="ARBA" id="ARBA00011073"/>
    </source>
</evidence>
<dbReference type="AlphaFoldDB" id="A0A956SFA3"/>
<keyword evidence="4" id="KW-0720">Serine protease</keyword>
<dbReference type="GO" id="GO:0006508">
    <property type="term" value="P:proteolysis"/>
    <property type="evidence" value="ECO:0007669"/>
    <property type="project" value="UniProtKB-KW"/>
</dbReference>